<feature type="domain" description="SH3b" evidence="2">
    <location>
        <begin position="66"/>
        <end position="110"/>
    </location>
</feature>
<dbReference type="Gene3D" id="2.30.30.40">
    <property type="entry name" value="SH3 Domains"/>
    <property type="match status" value="1"/>
</dbReference>
<evidence type="ECO:0000313" key="4">
    <source>
        <dbReference type="Proteomes" id="UP000217895"/>
    </source>
</evidence>
<evidence type="ECO:0000259" key="2">
    <source>
        <dbReference type="Pfam" id="PF08239"/>
    </source>
</evidence>
<dbReference type="InterPro" id="IPR003646">
    <property type="entry name" value="SH3-like_bac-type"/>
</dbReference>
<dbReference type="Pfam" id="PF08239">
    <property type="entry name" value="SH3_3"/>
    <property type="match status" value="1"/>
</dbReference>
<organism evidence="3 4">
    <name type="scientific">Leptolyngbya boryana NIES-2135</name>
    <dbReference type="NCBI Taxonomy" id="1973484"/>
    <lineage>
        <taxon>Bacteria</taxon>
        <taxon>Bacillati</taxon>
        <taxon>Cyanobacteriota</taxon>
        <taxon>Cyanophyceae</taxon>
        <taxon>Leptolyngbyales</taxon>
        <taxon>Leptolyngbyaceae</taxon>
        <taxon>Leptolyngbya group</taxon>
        <taxon>Leptolyngbya</taxon>
    </lineage>
</organism>
<protein>
    <submittedName>
        <fullName evidence="3">Bacterial SH3 domain family protein</fullName>
    </submittedName>
</protein>
<sequence length="253" mass="27491">MSVNVKTILKSPLAVGACITAVMTVSGTLYAVAKPKATINSTESANVIQTVAQDCQTIVFDDKPPLNVRSAPIEKVGNIVGSLQNGIVVTVIGRRDGWLQISQPVVGWIYENLTRKTCESDGPVATLNRKRANDPALASLPNDPGSRLYRESLSHFQAGNLDGAIALAKAVPANSAAYPQAQSALKTMPKSWDKAVTQYSTALAAEEQNRWSDILKIATNYPDIRYWREKLTPIVKRAIQMQHDFSGSDRDVQ</sequence>
<dbReference type="EMBL" id="AP018203">
    <property type="protein sequence ID" value="BAY56430.1"/>
    <property type="molecule type" value="Genomic_DNA"/>
</dbReference>
<evidence type="ECO:0000256" key="1">
    <source>
        <dbReference type="SAM" id="Phobius"/>
    </source>
</evidence>
<evidence type="ECO:0000313" key="3">
    <source>
        <dbReference type="EMBL" id="BAY56430.1"/>
    </source>
</evidence>
<dbReference type="Proteomes" id="UP000217895">
    <property type="component" value="Chromosome"/>
</dbReference>
<name>A0A1Z4JI74_LEPBY</name>
<reference evidence="3 4" key="1">
    <citation type="submission" date="2017-06" db="EMBL/GenBank/DDBJ databases">
        <title>Genome sequencing of cyanobaciteial culture collection at National Institute for Environmental Studies (NIES).</title>
        <authorList>
            <person name="Hirose Y."/>
            <person name="Shimura Y."/>
            <person name="Fujisawa T."/>
            <person name="Nakamura Y."/>
            <person name="Kawachi M."/>
        </authorList>
    </citation>
    <scope>NUCLEOTIDE SEQUENCE [LARGE SCALE GENOMIC DNA]</scope>
    <source>
        <strain evidence="3 4">NIES-2135</strain>
    </source>
</reference>
<proteinExistence type="predicted"/>
<gene>
    <name evidence="3" type="ORF">NIES2135_32630</name>
</gene>
<accession>A0A1Z4JI74</accession>
<keyword evidence="4" id="KW-1185">Reference proteome</keyword>
<feature type="transmembrane region" description="Helical" evidence="1">
    <location>
        <begin position="12"/>
        <end position="33"/>
    </location>
</feature>
<keyword evidence="1" id="KW-0812">Transmembrane</keyword>
<dbReference type="AlphaFoldDB" id="A0A1Z4JI74"/>
<keyword evidence="1" id="KW-0472">Membrane</keyword>
<keyword evidence="1" id="KW-1133">Transmembrane helix</keyword>